<dbReference type="InterPro" id="IPR051658">
    <property type="entry name" value="UBLCP1"/>
</dbReference>
<dbReference type="InParanoid" id="A9VDZ3"/>
<dbReference type="RefSeq" id="XP_001750940.1">
    <property type="nucleotide sequence ID" value="XM_001750888.1"/>
</dbReference>
<dbReference type="KEGG" id="mbr:MONBRDRAFT_30448"/>
<evidence type="ECO:0000256" key="1">
    <source>
        <dbReference type="SAM" id="Coils"/>
    </source>
</evidence>
<dbReference type="EMBL" id="CH991593">
    <property type="protein sequence ID" value="EDQ84216.1"/>
    <property type="molecule type" value="Genomic_DNA"/>
</dbReference>
<evidence type="ECO:0000259" key="3">
    <source>
        <dbReference type="Pfam" id="PF20713"/>
    </source>
</evidence>
<dbReference type="GeneID" id="5896232"/>
<protein>
    <recommendedName>
        <fullName evidence="3">DUF6826 domain-containing protein</fullName>
    </recommendedName>
</protein>
<dbReference type="eggNOG" id="ENOG502S8RW">
    <property type="taxonomic scope" value="Eukaryota"/>
</dbReference>
<dbReference type="SUPFAM" id="SSF57997">
    <property type="entry name" value="Tropomyosin"/>
    <property type="match status" value="1"/>
</dbReference>
<keyword evidence="1" id="KW-0175">Coiled coil</keyword>
<dbReference type="PANTHER" id="PTHR48493:SF1">
    <property type="entry name" value="UBIQUITIN-LIKE DOMAIN-CONTAINING CTD PHOSPHATASE 1"/>
    <property type="match status" value="1"/>
</dbReference>
<feature type="region of interest" description="Disordered" evidence="2">
    <location>
        <begin position="1"/>
        <end position="39"/>
    </location>
</feature>
<dbReference type="Gene3D" id="1.10.287.620">
    <property type="entry name" value="Helix Hairpins"/>
    <property type="match status" value="1"/>
</dbReference>
<dbReference type="InterPro" id="IPR049229">
    <property type="entry name" value="DUF6826"/>
</dbReference>
<sequence length="777" mass="84616">MASSGSADERSGAASRPARATEKPSKAGDKLSKAEDKLKNAEARLDIAEAKLDSAEERAQASMATEEQANAEVNVAKAELGVAKAKVKVAEAKLGVAEAKVEAATNDGDRARAESSVAKAEVNVAKAEVNVAKAEVNVAKFELGVAKAKVEAATNDKDRARAESSVAKAEVNVADAKVNVAKAEVSVADAKVNEAKFELGVAKAKVEAATNDGDRAQAEAGVADAELNVADAKVNVADAKVNVAKAEVNLVISRPHSAELSRVFESYLQTLKDEVVRASQARNNAASKTNSPMAAAVSPRPQQSSGVLVVPASAVVSGASGDGYLDYYNQVTRKGRYKTADESEVAPFRSELTSEQETMADSIPKGQRTLEADLQKAWVDFLQKQTKNIPCRVCSSPDVATLDQYKPDIVLGARDPYRDGNIACILELKRSTKKFAASALGQLFSYLDKLLELSPDRHFCFGALVNCFNFHIIRAYRCGTGFIHFETIIQGHLGSGAPLVRLLTMEPSELGFVDLRVNIPDNDGQPLYYQPYCFLGEGRHCKAYKGYFHDKPAVFKIFKNEAAMKQERDMLNKLGSAKVENVPVLKGYSKGHPYCCVVTPVGEEFATPPTRHELSMLLDVLKAAHKAGLVHRDPLPRNYFRVGSKILFNDWGSAEEIRTGQPVVPTGWPCEQADDMIGESEVVPQFRHDLEMFAKGIFLRMVRKGDWPNDLRSTDFWDEGYLRSTWRPVLNAARSLPDFLTGSPEDFVKNHDGTYEGFRNILLKSYSRLLAHGPTLF</sequence>
<feature type="compositionally biased region" description="Basic and acidic residues" evidence="2">
    <location>
        <begin position="19"/>
        <end position="39"/>
    </location>
</feature>
<dbReference type="InterPro" id="IPR011009">
    <property type="entry name" value="Kinase-like_dom_sf"/>
</dbReference>
<dbReference type="Proteomes" id="UP000001357">
    <property type="component" value="Unassembled WGS sequence"/>
</dbReference>
<evidence type="ECO:0000313" key="4">
    <source>
        <dbReference type="EMBL" id="EDQ84216.1"/>
    </source>
</evidence>
<dbReference type="PANTHER" id="PTHR48493">
    <property type="entry name" value="UBIQUITIN-LIKE DOMAIN-CONTAINING CTD PHOSPHATASE 1"/>
    <property type="match status" value="1"/>
</dbReference>
<accession>A9VDZ3</accession>
<keyword evidence="5" id="KW-1185">Reference proteome</keyword>
<dbReference type="GO" id="GO:0004722">
    <property type="term" value="F:protein serine/threonine phosphatase activity"/>
    <property type="evidence" value="ECO:0000318"/>
    <property type="project" value="GO_Central"/>
</dbReference>
<evidence type="ECO:0000313" key="5">
    <source>
        <dbReference type="Proteomes" id="UP000001357"/>
    </source>
</evidence>
<proteinExistence type="predicted"/>
<name>A9VDZ3_MONBE</name>
<feature type="coiled-coil region" evidence="1">
    <location>
        <begin position="222"/>
        <end position="288"/>
    </location>
</feature>
<reference evidence="4 5" key="1">
    <citation type="journal article" date="2008" name="Nature">
        <title>The genome of the choanoflagellate Monosiga brevicollis and the origin of metazoans.</title>
        <authorList>
            <consortium name="JGI Sequencing"/>
            <person name="King N."/>
            <person name="Westbrook M.J."/>
            <person name="Young S.L."/>
            <person name="Kuo A."/>
            <person name="Abedin M."/>
            <person name="Chapman J."/>
            <person name="Fairclough S."/>
            <person name="Hellsten U."/>
            <person name="Isogai Y."/>
            <person name="Letunic I."/>
            <person name="Marr M."/>
            <person name="Pincus D."/>
            <person name="Putnam N."/>
            <person name="Rokas A."/>
            <person name="Wright K.J."/>
            <person name="Zuzow R."/>
            <person name="Dirks W."/>
            <person name="Good M."/>
            <person name="Goodstein D."/>
            <person name="Lemons D."/>
            <person name="Li W."/>
            <person name="Lyons J.B."/>
            <person name="Morris A."/>
            <person name="Nichols S."/>
            <person name="Richter D.J."/>
            <person name="Salamov A."/>
            <person name="Bork P."/>
            <person name="Lim W.A."/>
            <person name="Manning G."/>
            <person name="Miller W.T."/>
            <person name="McGinnis W."/>
            <person name="Shapiro H."/>
            <person name="Tjian R."/>
            <person name="Grigoriev I.V."/>
            <person name="Rokhsar D."/>
        </authorList>
    </citation>
    <scope>NUCLEOTIDE SEQUENCE [LARGE SCALE GENOMIC DNA]</scope>
    <source>
        <strain evidence="5">MX1 / ATCC 50154</strain>
    </source>
</reference>
<dbReference type="Pfam" id="PF20713">
    <property type="entry name" value="DUF6826"/>
    <property type="match status" value="1"/>
</dbReference>
<dbReference type="GO" id="GO:0090364">
    <property type="term" value="P:regulation of proteasome assembly"/>
    <property type="evidence" value="ECO:0000318"/>
    <property type="project" value="GO_Central"/>
</dbReference>
<feature type="domain" description="DUF6826" evidence="3">
    <location>
        <begin position="390"/>
        <end position="457"/>
    </location>
</feature>
<dbReference type="SUPFAM" id="SSF56112">
    <property type="entry name" value="Protein kinase-like (PK-like)"/>
    <property type="match status" value="1"/>
</dbReference>
<dbReference type="AlphaFoldDB" id="A9VDZ3"/>
<evidence type="ECO:0000256" key="2">
    <source>
        <dbReference type="SAM" id="MobiDB-lite"/>
    </source>
</evidence>
<gene>
    <name evidence="4" type="ORF">MONBRDRAFT_30448</name>
</gene>
<organism evidence="4 5">
    <name type="scientific">Monosiga brevicollis</name>
    <name type="common">Choanoflagellate</name>
    <dbReference type="NCBI Taxonomy" id="81824"/>
    <lineage>
        <taxon>Eukaryota</taxon>
        <taxon>Choanoflagellata</taxon>
        <taxon>Craspedida</taxon>
        <taxon>Salpingoecidae</taxon>
        <taxon>Monosiga</taxon>
    </lineage>
</organism>
<dbReference type="GO" id="GO:0005634">
    <property type="term" value="C:nucleus"/>
    <property type="evidence" value="ECO:0000318"/>
    <property type="project" value="GO_Central"/>
</dbReference>